<protein>
    <submittedName>
        <fullName evidence="1">Uncharacterized protein</fullName>
    </submittedName>
</protein>
<evidence type="ECO:0000313" key="2">
    <source>
        <dbReference type="Proteomes" id="UP000019141"/>
    </source>
</evidence>
<organism evidence="1 2">
    <name type="scientific">Entotheonella factor</name>
    <dbReference type="NCBI Taxonomy" id="1429438"/>
    <lineage>
        <taxon>Bacteria</taxon>
        <taxon>Pseudomonadati</taxon>
        <taxon>Nitrospinota/Tectimicrobiota group</taxon>
        <taxon>Candidatus Tectimicrobiota</taxon>
        <taxon>Candidatus Entotheonellia</taxon>
        <taxon>Candidatus Entotheonellales</taxon>
        <taxon>Candidatus Entotheonellaceae</taxon>
        <taxon>Candidatus Entotheonella</taxon>
    </lineage>
</organism>
<gene>
    <name evidence="1" type="ORF">ETSY1_23610</name>
</gene>
<keyword evidence="2" id="KW-1185">Reference proteome</keyword>
<comment type="caution">
    <text evidence="1">The sequence shown here is derived from an EMBL/GenBank/DDBJ whole genome shotgun (WGS) entry which is preliminary data.</text>
</comment>
<dbReference type="HOGENOM" id="CLU_2583158_0_0_7"/>
<reference evidence="1 2" key="1">
    <citation type="journal article" date="2014" name="Nature">
        <title>An environmental bacterial taxon with a large and distinct metabolic repertoire.</title>
        <authorList>
            <person name="Wilson M.C."/>
            <person name="Mori T."/>
            <person name="Ruckert C."/>
            <person name="Uria A.R."/>
            <person name="Helf M.J."/>
            <person name="Takada K."/>
            <person name="Gernert C."/>
            <person name="Steffens U.A."/>
            <person name="Heycke N."/>
            <person name="Schmitt S."/>
            <person name="Rinke C."/>
            <person name="Helfrich E.J."/>
            <person name="Brachmann A.O."/>
            <person name="Gurgui C."/>
            <person name="Wakimoto T."/>
            <person name="Kracht M."/>
            <person name="Crusemann M."/>
            <person name="Hentschel U."/>
            <person name="Abe I."/>
            <person name="Matsunaga S."/>
            <person name="Kalinowski J."/>
            <person name="Takeyama H."/>
            <person name="Piel J."/>
        </authorList>
    </citation>
    <scope>NUCLEOTIDE SEQUENCE [LARGE SCALE GENOMIC DNA]</scope>
    <source>
        <strain evidence="2">TSY1</strain>
    </source>
</reference>
<evidence type="ECO:0000313" key="1">
    <source>
        <dbReference type="EMBL" id="ETW97197.1"/>
    </source>
</evidence>
<accession>W4LGR8</accession>
<name>W4LGR8_ENTF1</name>
<proteinExistence type="predicted"/>
<dbReference type="Proteomes" id="UP000019141">
    <property type="component" value="Unassembled WGS sequence"/>
</dbReference>
<dbReference type="EMBL" id="AZHW01000694">
    <property type="protein sequence ID" value="ETW97197.1"/>
    <property type="molecule type" value="Genomic_DNA"/>
</dbReference>
<sequence>MHAHKVQVTIRADHQVTIVLPEDFPAGPAEVIVLAEALPTKRVVKLAGVLAPEQEPLAPEAPIADALEELRRERAARWNT</sequence>
<dbReference type="AlphaFoldDB" id="W4LGR8"/>